<dbReference type="GO" id="GO:0005829">
    <property type="term" value="C:cytosol"/>
    <property type="evidence" value="ECO:0007669"/>
    <property type="project" value="TreeGrafter"/>
</dbReference>
<evidence type="ECO:0000259" key="1">
    <source>
        <dbReference type="Pfam" id="PF03358"/>
    </source>
</evidence>
<comment type="caution">
    <text evidence="2">The sequence shown here is derived from an EMBL/GenBank/DDBJ whole genome shotgun (WGS) entry which is preliminary data.</text>
</comment>
<dbReference type="EMBL" id="WHLY01000002">
    <property type="protein sequence ID" value="MPR37027.1"/>
    <property type="molecule type" value="Genomic_DNA"/>
</dbReference>
<dbReference type="Gene3D" id="3.40.50.360">
    <property type="match status" value="1"/>
</dbReference>
<dbReference type="SUPFAM" id="SSF52218">
    <property type="entry name" value="Flavoproteins"/>
    <property type="match status" value="1"/>
</dbReference>
<protein>
    <submittedName>
        <fullName evidence="2">FMN reductase</fullName>
    </submittedName>
</protein>
<dbReference type="Proteomes" id="UP000479293">
    <property type="component" value="Unassembled WGS sequence"/>
</dbReference>
<name>A0A7C9FFV5_9BACT</name>
<dbReference type="AlphaFoldDB" id="A0A7C9FFV5"/>
<dbReference type="PANTHER" id="PTHR30543:SF21">
    <property type="entry name" value="NAD(P)H-DEPENDENT FMN REDUCTASE LOT6"/>
    <property type="match status" value="1"/>
</dbReference>
<dbReference type="InterPro" id="IPR029039">
    <property type="entry name" value="Flavoprotein-like_sf"/>
</dbReference>
<evidence type="ECO:0000313" key="2">
    <source>
        <dbReference type="EMBL" id="MPR37027.1"/>
    </source>
</evidence>
<feature type="domain" description="NADPH-dependent FMN reductase-like" evidence="1">
    <location>
        <begin position="9"/>
        <end position="141"/>
    </location>
</feature>
<evidence type="ECO:0000313" key="3">
    <source>
        <dbReference type="Proteomes" id="UP000479293"/>
    </source>
</evidence>
<keyword evidence="3" id="KW-1185">Reference proteome</keyword>
<dbReference type="GO" id="GO:0010181">
    <property type="term" value="F:FMN binding"/>
    <property type="evidence" value="ECO:0007669"/>
    <property type="project" value="TreeGrafter"/>
</dbReference>
<dbReference type="Pfam" id="PF03358">
    <property type="entry name" value="FMN_red"/>
    <property type="match status" value="1"/>
</dbReference>
<sequence>METVKNKKRILAISGSTRRNSSNELILKFIGQHYADVLEVELYEGIDLLPHFNPDLVKENPPAVVIEFREKIQAADGILICTPEYVFSLPGSMKNALEWTVSTTVFSDKPTAFIVASASGAEAFQSLNLILTTIQAKIALDSRLLIQGVKGKVGPLGQINDSATRQGIDTLVNSLLNSID</sequence>
<dbReference type="RefSeq" id="WP_152765469.1">
    <property type="nucleotide sequence ID" value="NZ_WHLY01000002.1"/>
</dbReference>
<organism evidence="2 3">
    <name type="scientific">Salmonirosea aquatica</name>
    <dbReference type="NCBI Taxonomy" id="2654236"/>
    <lineage>
        <taxon>Bacteria</taxon>
        <taxon>Pseudomonadati</taxon>
        <taxon>Bacteroidota</taxon>
        <taxon>Cytophagia</taxon>
        <taxon>Cytophagales</taxon>
        <taxon>Spirosomataceae</taxon>
        <taxon>Salmonirosea</taxon>
    </lineage>
</organism>
<dbReference type="GO" id="GO:0016491">
    <property type="term" value="F:oxidoreductase activity"/>
    <property type="evidence" value="ECO:0007669"/>
    <property type="project" value="InterPro"/>
</dbReference>
<dbReference type="PANTHER" id="PTHR30543">
    <property type="entry name" value="CHROMATE REDUCTASE"/>
    <property type="match status" value="1"/>
</dbReference>
<reference evidence="2 3" key="1">
    <citation type="submission" date="2019-10" db="EMBL/GenBank/DDBJ databases">
        <title>Draft Genome Sequence of Cytophagaceae sp. SJW1-29.</title>
        <authorList>
            <person name="Choi A."/>
        </authorList>
    </citation>
    <scope>NUCLEOTIDE SEQUENCE [LARGE SCALE GENOMIC DNA]</scope>
    <source>
        <strain evidence="2 3">SJW1-29</strain>
    </source>
</reference>
<gene>
    <name evidence="2" type="ORF">GBK04_27750</name>
</gene>
<dbReference type="InterPro" id="IPR005025">
    <property type="entry name" value="FMN_Rdtase-like_dom"/>
</dbReference>
<proteinExistence type="predicted"/>
<accession>A0A7C9FFV5</accession>
<dbReference type="InterPro" id="IPR050712">
    <property type="entry name" value="NAD(P)H-dep_reductase"/>
</dbReference>